<evidence type="ECO:0000313" key="6">
    <source>
        <dbReference type="Proteomes" id="UP000094025"/>
    </source>
</evidence>
<reference evidence="5 6" key="1">
    <citation type="journal article" date="2016" name="Int. J. Syst. Evol. Microbiol.">
        <title>Ensifer glycinis sp. nov., an novel rhizobial species associated with Glycine spp.</title>
        <authorList>
            <person name="Yan H."/>
            <person name="Yan J."/>
            <person name="Sui X.H."/>
            <person name="Wang E.T."/>
            <person name="Chen W.X."/>
            <person name="Zhang X.X."/>
            <person name="Chen W.F."/>
        </authorList>
    </citation>
    <scope>NUCLEOTIDE SEQUENCE [LARGE SCALE GENOMIC DNA]</scope>
    <source>
        <strain evidence="5 6">CCBAU 23380</strain>
    </source>
</reference>
<evidence type="ECO:0000313" key="5">
    <source>
        <dbReference type="EMBL" id="OAP36679.1"/>
    </source>
</evidence>
<keyword evidence="2" id="KW-0238">DNA-binding</keyword>
<name>A0A178XN47_9HYPH</name>
<keyword evidence="3" id="KW-0804">Transcription</keyword>
<accession>A0A178XN47</accession>
<dbReference type="AlphaFoldDB" id="A0A178XN47"/>
<dbReference type="Pfam" id="PF12833">
    <property type="entry name" value="HTH_18"/>
    <property type="match status" value="1"/>
</dbReference>
<gene>
    <name evidence="5" type="ORF">AU381_19555</name>
</gene>
<sequence length="326" mass="35924">MVLRDRPEYFSFEGSDPDRLAATLTGWTSRVLVKPISTEGIYYKCAWANAGAMSIGHSHYDGQLLVESEGVGDQLVFVMPQKGRVDIRVGDRTICSSPERGAIIEGSRRITALSLSSREHMAVAIERAALCRHLSEMVEVPVSGGLEFSPEFDLLSGPGSAIARIAATLQAGLAGSAPLRKSPLALTRLSEALMQMILETLPHRFSEKMRRAASPVPRHVKKAIEFMTANLSKPMTLVEVAVACGVSSRTLQQGFRQFKNTTPMNYLQHLRLEAFREELVEARPGQSVAEVALSWGFTHMGRLATDYRNRFGELPSQTLRSPSVRR</sequence>
<dbReference type="SUPFAM" id="SSF46689">
    <property type="entry name" value="Homeodomain-like"/>
    <property type="match status" value="1"/>
</dbReference>
<comment type="caution">
    <text evidence="5">The sequence shown here is derived from an EMBL/GenBank/DDBJ whole genome shotgun (WGS) entry which is preliminary data.</text>
</comment>
<dbReference type="PANTHER" id="PTHR46796">
    <property type="entry name" value="HTH-TYPE TRANSCRIPTIONAL ACTIVATOR RHAS-RELATED"/>
    <property type="match status" value="1"/>
</dbReference>
<dbReference type="Pfam" id="PF14525">
    <property type="entry name" value="AraC_binding_2"/>
    <property type="match status" value="1"/>
</dbReference>
<dbReference type="Proteomes" id="UP000094025">
    <property type="component" value="Unassembled WGS sequence"/>
</dbReference>
<dbReference type="OrthoDB" id="7285481at2"/>
<dbReference type="GO" id="GO:0003700">
    <property type="term" value="F:DNA-binding transcription factor activity"/>
    <property type="evidence" value="ECO:0007669"/>
    <property type="project" value="InterPro"/>
</dbReference>
<evidence type="ECO:0000256" key="3">
    <source>
        <dbReference type="ARBA" id="ARBA00023163"/>
    </source>
</evidence>
<dbReference type="GO" id="GO:0043565">
    <property type="term" value="F:sequence-specific DNA binding"/>
    <property type="evidence" value="ECO:0007669"/>
    <property type="project" value="InterPro"/>
</dbReference>
<dbReference type="RefSeq" id="WP_064243904.1">
    <property type="nucleotide sequence ID" value="NZ_LPUX01000064.1"/>
</dbReference>
<organism evidence="5 6">
    <name type="scientific">Sinorhizobium glycinis</name>
    <dbReference type="NCBI Taxonomy" id="1472378"/>
    <lineage>
        <taxon>Bacteria</taxon>
        <taxon>Pseudomonadati</taxon>
        <taxon>Pseudomonadota</taxon>
        <taxon>Alphaproteobacteria</taxon>
        <taxon>Hyphomicrobiales</taxon>
        <taxon>Rhizobiaceae</taxon>
        <taxon>Sinorhizobium/Ensifer group</taxon>
        <taxon>Sinorhizobium</taxon>
    </lineage>
</organism>
<evidence type="ECO:0000256" key="1">
    <source>
        <dbReference type="ARBA" id="ARBA00023015"/>
    </source>
</evidence>
<dbReference type="Gene3D" id="1.10.10.60">
    <property type="entry name" value="Homeodomain-like"/>
    <property type="match status" value="1"/>
</dbReference>
<evidence type="ECO:0000256" key="2">
    <source>
        <dbReference type="ARBA" id="ARBA00023125"/>
    </source>
</evidence>
<dbReference type="InterPro" id="IPR050204">
    <property type="entry name" value="AraC_XylS_family_regulators"/>
</dbReference>
<evidence type="ECO:0000259" key="4">
    <source>
        <dbReference type="PROSITE" id="PS01124"/>
    </source>
</evidence>
<dbReference type="InterPro" id="IPR035418">
    <property type="entry name" value="AraC-bd_2"/>
</dbReference>
<feature type="domain" description="HTH araC/xylS-type" evidence="4">
    <location>
        <begin position="221"/>
        <end position="321"/>
    </location>
</feature>
<protein>
    <submittedName>
        <fullName evidence="5">AraC family transcriptional regulator</fullName>
    </submittedName>
</protein>
<dbReference type="STRING" id="1472378.AU381_19555"/>
<dbReference type="InterPro" id="IPR009057">
    <property type="entry name" value="Homeodomain-like_sf"/>
</dbReference>
<dbReference type="SMART" id="SM00342">
    <property type="entry name" value="HTH_ARAC"/>
    <property type="match status" value="1"/>
</dbReference>
<keyword evidence="1" id="KW-0805">Transcription regulation</keyword>
<dbReference type="PANTHER" id="PTHR46796:SF12">
    <property type="entry name" value="HTH-TYPE DNA-BINDING TRANSCRIPTIONAL ACTIVATOR EUTR"/>
    <property type="match status" value="1"/>
</dbReference>
<dbReference type="InterPro" id="IPR018060">
    <property type="entry name" value="HTH_AraC"/>
</dbReference>
<keyword evidence="6" id="KW-1185">Reference proteome</keyword>
<proteinExistence type="predicted"/>
<dbReference type="PROSITE" id="PS01124">
    <property type="entry name" value="HTH_ARAC_FAMILY_2"/>
    <property type="match status" value="1"/>
</dbReference>
<dbReference type="EMBL" id="LPUX01000064">
    <property type="protein sequence ID" value="OAP36679.1"/>
    <property type="molecule type" value="Genomic_DNA"/>
</dbReference>